<accession>A0ABN0EAH6</accession>
<sequence length="80" mass="9411">MVQLKGKEVIKKQILKVEFQYLYGAVKRGNKNYNGIKQAIFQYLYGAVKSLEILNPFLILNLFQYLYGAVKRIEFDKTIF</sequence>
<protein>
    <submittedName>
        <fullName evidence="1">Uncharacterized protein</fullName>
    </submittedName>
</protein>
<name>A0ABN0EAH6_9FLAO</name>
<organism evidence="1 2">
    <name type="scientific">Myroides odoratimimus CCUG 10230</name>
    <dbReference type="NCBI Taxonomy" id="883150"/>
    <lineage>
        <taxon>Bacteria</taxon>
        <taxon>Pseudomonadati</taxon>
        <taxon>Bacteroidota</taxon>
        <taxon>Flavobacteriia</taxon>
        <taxon>Flavobacteriales</taxon>
        <taxon>Flavobacteriaceae</taxon>
        <taxon>Myroides</taxon>
    </lineage>
</organism>
<gene>
    <name evidence="1" type="ORF">HMPREF9712_01579</name>
</gene>
<reference evidence="1" key="1">
    <citation type="submission" date="2012-07" db="EMBL/GenBank/DDBJ databases">
        <title>The Genome Sequence of Myroides odoratimimus CCUG 10230.</title>
        <authorList>
            <consortium name="The Broad Institute Genome Sequencing Platform"/>
            <person name="Earl A."/>
            <person name="Ward D."/>
            <person name="Feldgarden M."/>
            <person name="Gevers D."/>
            <person name="Huys G."/>
            <person name="Walker B."/>
            <person name="Young S.K."/>
            <person name="Zeng Q."/>
            <person name="Gargeya S."/>
            <person name="Fitzgerald M."/>
            <person name="Haas B."/>
            <person name="Abouelleil A."/>
            <person name="Alvarado L."/>
            <person name="Arachchi H.M."/>
            <person name="Berlin A.M."/>
            <person name="Chapman S.B."/>
            <person name="Goldberg J."/>
            <person name="Griggs A."/>
            <person name="Gujja S."/>
            <person name="Hansen M."/>
            <person name="Howarth C."/>
            <person name="Imamovic A."/>
            <person name="Larimer J."/>
            <person name="McCowen C."/>
            <person name="Montmayeur A."/>
            <person name="Murphy C."/>
            <person name="Neiman D."/>
            <person name="Pearson M."/>
            <person name="Priest M."/>
            <person name="Roberts A."/>
            <person name="Saif S."/>
            <person name="Shea T."/>
            <person name="Sisk P."/>
            <person name="Sykes S."/>
            <person name="Wortman J."/>
            <person name="Nusbaum C."/>
            <person name="Birren B."/>
        </authorList>
    </citation>
    <scope>NUCLEOTIDE SEQUENCE [LARGE SCALE GENOMIC DNA]</scope>
    <source>
        <strain evidence="1">CCUG 10230</strain>
    </source>
</reference>
<dbReference type="EMBL" id="AGEC02000021">
    <property type="protein sequence ID" value="EHO09870.1"/>
    <property type="molecule type" value="Genomic_DNA"/>
</dbReference>
<proteinExistence type="predicted"/>
<dbReference type="Proteomes" id="UP000005402">
    <property type="component" value="Unassembled WGS sequence"/>
</dbReference>
<evidence type="ECO:0000313" key="1">
    <source>
        <dbReference type="EMBL" id="EHO09870.1"/>
    </source>
</evidence>
<keyword evidence="2" id="KW-1185">Reference proteome</keyword>
<comment type="caution">
    <text evidence="1">The sequence shown here is derived from an EMBL/GenBank/DDBJ whole genome shotgun (WGS) entry which is preliminary data.</text>
</comment>
<evidence type="ECO:0000313" key="2">
    <source>
        <dbReference type="Proteomes" id="UP000005402"/>
    </source>
</evidence>